<gene>
    <name evidence="1" type="ORF">Sradi_3010200</name>
</gene>
<dbReference type="AlphaFoldDB" id="A0AAW2S162"/>
<reference evidence="1" key="1">
    <citation type="submission" date="2020-06" db="EMBL/GenBank/DDBJ databases">
        <authorList>
            <person name="Li T."/>
            <person name="Hu X."/>
            <person name="Zhang T."/>
            <person name="Song X."/>
            <person name="Zhang H."/>
            <person name="Dai N."/>
            <person name="Sheng W."/>
            <person name="Hou X."/>
            <person name="Wei L."/>
        </authorList>
    </citation>
    <scope>NUCLEOTIDE SEQUENCE</scope>
    <source>
        <strain evidence="1">G02</strain>
        <tissue evidence="1">Leaf</tissue>
    </source>
</reference>
<sequence length="64" mass="7095">MDAALCAQHSAKVTDGCGRVRPCAHSGRPMRAGLGAARRAGRPGQLRGSYERLRQTWLNCRRRF</sequence>
<name>A0AAW2S162_SESRA</name>
<proteinExistence type="predicted"/>
<evidence type="ECO:0000313" key="1">
    <source>
        <dbReference type="EMBL" id="KAL0386159.1"/>
    </source>
</evidence>
<comment type="caution">
    <text evidence="1">The sequence shown here is derived from an EMBL/GenBank/DDBJ whole genome shotgun (WGS) entry which is preliminary data.</text>
</comment>
<accession>A0AAW2S162</accession>
<dbReference type="EMBL" id="JACGWJ010000012">
    <property type="protein sequence ID" value="KAL0386159.1"/>
    <property type="molecule type" value="Genomic_DNA"/>
</dbReference>
<organism evidence="1">
    <name type="scientific">Sesamum radiatum</name>
    <name type="common">Black benniseed</name>
    <dbReference type="NCBI Taxonomy" id="300843"/>
    <lineage>
        <taxon>Eukaryota</taxon>
        <taxon>Viridiplantae</taxon>
        <taxon>Streptophyta</taxon>
        <taxon>Embryophyta</taxon>
        <taxon>Tracheophyta</taxon>
        <taxon>Spermatophyta</taxon>
        <taxon>Magnoliopsida</taxon>
        <taxon>eudicotyledons</taxon>
        <taxon>Gunneridae</taxon>
        <taxon>Pentapetalae</taxon>
        <taxon>asterids</taxon>
        <taxon>lamiids</taxon>
        <taxon>Lamiales</taxon>
        <taxon>Pedaliaceae</taxon>
        <taxon>Sesamum</taxon>
    </lineage>
</organism>
<protein>
    <submittedName>
        <fullName evidence="1">Uncharacterized protein</fullName>
    </submittedName>
</protein>
<reference evidence="1" key="2">
    <citation type="journal article" date="2024" name="Plant">
        <title>Genomic evolution and insights into agronomic trait innovations of Sesamum species.</title>
        <authorList>
            <person name="Miao H."/>
            <person name="Wang L."/>
            <person name="Qu L."/>
            <person name="Liu H."/>
            <person name="Sun Y."/>
            <person name="Le M."/>
            <person name="Wang Q."/>
            <person name="Wei S."/>
            <person name="Zheng Y."/>
            <person name="Lin W."/>
            <person name="Duan Y."/>
            <person name="Cao H."/>
            <person name="Xiong S."/>
            <person name="Wang X."/>
            <person name="Wei L."/>
            <person name="Li C."/>
            <person name="Ma Q."/>
            <person name="Ju M."/>
            <person name="Zhao R."/>
            <person name="Li G."/>
            <person name="Mu C."/>
            <person name="Tian Q."/>
            <person name="Mei H."/>
            <person name="Zhang T."/>
            <person name="Gao T."/>
            <person name="Zhang H."/>
        </authorList>
    </citation>
    <scope>NUCLEOTIDE SEQUENCE</scope>
    <source>
        <strain evidence="1">G02</strain>
    </source>
</reference>